<dbReference type="EMBL" id="LT993738">
    <property type="protein sequence ID" value="SPN73892.1"/>
    <property type="molecule type" value="Genomic_DNA"/>
</dbReference>
<dbReference type="InterPro" id="IPR027409">
    <property type="entry name" value="GroEL-like_apical_dom_sf"/>
</dbReference>
<organism evidence="8 9">
    <name type="scientific">Chlamydia serpentis</name>
    <dbReference type="NCBI Taxonomy" id="1967782"/>
    <lineage>
        <taxon>Bacteria</taxon>
        <taxon>Pseudomonadati</taxon>
        <taxon>Chlamydiota</taxon>
        <taxon>Chlamydiia</taxon>
        <taxon>Chlamydiales</taxon>
        <taxon>Chlamydiaceae</taxon>
        <taxon>Chlamydia/Chlamydophila group</taxon>
        <taxon>Chlamydia</taxon>
    </lineage>
</organism>
<evidence type="ECO:0000256" key="3">
    <source>
        <dbReference type="ARBA" id="ARBA00022840"/>
    </source>
</evidence>
<dbReference type="InterPro" id="IPR001844">
    <property type="entry name" value="Cpn60/GroEL"/>
</dbReference>
<sequence length="526" mass="57334">MVWVFKSQFEGLSALKRGVHALAKAVMPTFGPRGYNAVIKKGKVPLLVTKSGIRVAKEIMLQDSFEYLGLKLAKEALIKVIEQAGDGSTTALVLIDAIFSHGLRGIAAGLDPQEIKAGILSSVKVIHEKLQKQVKELRSPEEILKVATLSASYDASLGKMIVDAISQTNPRGMFFSEDVEISNRLPLMKTIKSGYISPYFVTRPETMDVIWEEAFVLILSYNLVALNEELIECLEYVSEQNSHPLIIIAEDFDHDVIRTLIVNKLKNGLPVCAVKAPGSREYKESILEDLAILTGATLIGGGPKNSEKKAPLDVLGRVQQVMITKEIFMFLQGDGNLEAINSRKHDLYLAIAESTCEREYQQLEQRLAMFVGNVPQMQLASDADIEQKERHLRLEAALRATKAAIKGGVVPGGGVALLRAAASIEIPENISPSMAYGFESLLQAVRTPLKALAQNCGRSPEELLDTILSQENPRFGYNAMTDTFEDLVAAGVCDPLAVTSTSLKCAVSISCLLLTSSLFVTSKTQA</sequence>
<dbReference type="Gene3D" id="3.50.7.10">
    <property type="entry name" value="GroEL"/>
    <property type="match status" value="1"/>
</dbReference>
<dbReference type="AlphaFoldDB" id="A0A2R8FC38"/>
<evidence type="ECO:0000256" key="7">
    <source>
        <dbReference type="RuleBase" id="RU000419"/>
    </source>
</evidence>
<dbReference type="Gene3D" id="1.10.560.10">
    <property type="entry name" value="GroEL-like equatorial domain"/>
    <property type="match status" value="1"/>
</dbReference>
<dbReference type="GO" id="GO:0016853">
    <property type="term" value="F:isomerase activity"/>
    <property type="evidence" value="ECO:0007669"/>
    <property type="project" value="UniProtKB-KW"/>
</dbReference>
<dbReference type="KEGG" id="csee:C10C_0748"/>
<accession>A0A2R8FC38</accession>
<dbReference type="InterPro" id="IPR002423">
    <property type="entry name" value="Cpn60/GroEL/TCP-1"/>
</dbReference>
<name>A0A2R8FC38_9CHLA</name>
<evidence type="ECO:0000256" key="1">
    <source>
        <dbReference type="ARBA" id="ARBA00006607"/>
    </source>
</evidence>
<evidence type="ECO:0000256" key="2">
    <source>
        <dbReference type="ARBA" id="ARBA00022741"/>
    </source>
</evidence>
<keyword evidence="3" id="KW-0067">ATP-binding</keyword>
<dbReference type="InterPro" id="IPR027413">
    <property type="entry name" value="GROEL-like_equatorial_sf"/>
</dbReference>
<keyword evidence="9" id="KW-1185">Reference proteome</keyword>
<proteinExistence type="inferred from homology"/>
<dbReference type="GO" id="GO:0140662">
    <property type="term" value="F:ATP-dependent protein folding chaperone"/>
    <property type="evidence" value="ECO:0007669"/>
    <property type="project" value="InterPro"/>
</dbReference>
<gene>
    <name evidence="8" type="primary">groL_2</name>
    <name evidence="8" type="ORF">C10C_0748</name>
</gene>
<dbReference type="RefSeq" id="WP_108896834.1">
    <property type="nucleotide sequence ID" value="NZ_LT993738.1"/>
</dbReference>
<protein>
    <recommendedName>
        <fullName evidence="7">60 kDa chaperonin</fullName>
    </recommendedName>
</protein>
<dbReference type="PRINTS" id="PR00298">
    <property type="entry name" value="CHAPERONIN60"/>
</dbReference>
<dbReference type="GO" id="GO:0042026">
    <property type="term" value="P:protein refolding"/>
    <property type="evidence" value="ECO:0007669"/>
    <property type="project" value="InterPro"/>
</dbReference>
<comment type="subunit">
    <text evidence="7">Forms a cylinder of 14 subunits composed of two heptameric rings stacked back-to-back. Interacts with the co-chaperonin GroES.</text>
</comment>
<dbReference type="GO" id="GO:0005524">
    <property type="term" value="F:ATP binding"/>
    <property type="evidence" value="ECO:0007669"/>
    <property type="project" value="UniProtKB-KW"/>
</dbReference>
<dbReference type="Pfam" id="PF00118">
    <property type="entry name" value="Cpn60_TCP1"/>
    <property type="match status" value="1"/>
</dbReference>
<evidence type="ECO:0000256" key="5">
    <source>
        <dbReference type="ARBA" id="ARBA00023235"/>
    </source>
</evidence>
<keyword evidence="2" id="KW-0547">Nucleotide-binding</keyword>
<keyword evidence="5" id="KW-0413">Isomerase</keyword>
<dbReference type="NCBIfam" id="NF000592">
    <property type="entry name" value="PRK00013.1"/>
    <property type="match status" value="1"/>
</dbReference>
<evidence type="ECO:0000256" key="6">
    <source>
        <dbReference type="RuleBase" id="RU000418"/>
    </source>
</evidence>
<keyword evidence="4" id="KW-0143">Chaperone</keyword>
<dbReference type="Proteomes" id="UP000244926">
    <property type="component" value="Chromosome I"/>
</dbReference>
<dbReference type="OrthoDB" id="9766614at2"/>
<dbReference type="SUPFAM" id="SSF48592">
    <property type="entry name" value="GroEL equatorial domain-like"/>
    <property type="match status" value="1"/>
</dbReference>
<evidence type="ECO:0000256" key="4">
    <source>
        <dbReference type="ARBA" id="ARBA00023186"/>
    </source>
</evidence>
<dbReference type="FunFam" id="3.50.7.10:FF:000001">
    <property type="entry name" value="60 kDa chaperonin"/>
    <property type="match status" value="1"/>
</dbReference>
<dbReference type="NCBIfam" id="NF009487">
    <property type="entry name" value="PRK12849.1"/>
    <property type="match status" value="1"/>
</dbReference>
<reference evidence="9" key="1">
    <citation type="submission" date="2017-11" db="EMBL/GenBank/DDBJ databases">
        <authorList>
            <person name="Seth-Smith MB H."/>
        </authorList>
    </citation>
    <scope>NUCLEOTIDE SEQUENCE [LARGE SCALE GENOMIC DNA]</scope>
</reference>
<dbReference type="Gene3D" id="3.30.260.10">
    <property type="entry name" value="TCP-1-like chaperonin intermediate domain"/>
    <property type="match status" value="1"/>
</dbReference>
<evidence type="ECO:0000313" key="8">
    <source>
        <dbReference type="EMBL" id="SPN73892.1"/>
    </source>
</evidence>
<comment type="function">
    <text evidence="7">Together with its co-chaperonin GroES, plays an essential role in assisting protein folding. The GroEL-GroES system forms a nano-cage that allows encapsulation of the non-native substrate proteins and provides a physical environment optimized to promote and accelerate protein folding.</text>
</comment>
<dbReference type="InterPro" id="IPR027410">
    <property type="entry name" value="TCP-1-like_intermed_sf"/>
</dbReference>
<comment type="similarity">
    <text evidence="1 6">Belongs to the chaperonin (HSP60) family.</text>
</comment>
<dbReference type="PANTHER" id="PTHR45633">
    <property type="entry name" value="60 KDA HEAT SHOCK PROTEIN, MITOCHONDRIAL"/>
    <property type="match status" value="1"/>
</dbReference>
<dbReference type="SUPFAM" id="SSF52029">
    <property type="entry name" value="GroEL apical domain-like"/>
    <property type="match status" value="1"/>
</dbReference>
<evidence type="ECO:0000313" key="9">
    <source>
        <dbReference type="Proteomes" id="UP000244926"/>
    </source>
</evidence>